<evidence type="ECO:0000313" key="1">
    <source>
        <dbReference type="EMBL" id="THU60727.1"/>
    </source>
</evidence>
<evidence type="ECO:0000313" key="2">
    <source>
        <dbReference type="Proteomes" id="UP000317650"/>
    </source>
</evidence>
<accession>A0A4S8JFL0</accession>
<dbReference type="AlphaFoldDB" id="A0A4S8JFL0"/>
<gene>
    <name evidence="1" type="ORF">C4D60_Mb07t15800</name>
</gene>
<dbReference type="EMBL" id="PYDT01000005">
    <property type="protein sequence ID" value="THU60727.1"/>
    <property type="molecule type" value="Genomic_DNA"/>
</dbReference>
<keyword evidence="2" id="KW-1185">Reference proteome</keyword>
<proteinExistence type="predicted"/>
<reference evidence="1 2" key="1">
    <citation type="journal article" date="2019" name="Nat. Plants">
        <title>Genome sequencing of Musa balbisiana reveals subgenome evolution and function divergence in polyploid bananas.</title>
        <authorList>
            <person name="Yao X."/>
        </authorList>
    </citation>
    <scope>NUCLEOTIDE SEQUENCE [LARGE SCALE GENOMIC DNA]</scope>
    <source>
        <strain evidence="2">cv. DH-PKW</strain>
        <tissue evidence="1">Leaves</tissue>
    </source>
</reference>
<dbReference type="Proteomes" id="UP000317650">
    <property type="component" value="Chromosome 7"/>
</dbReference>
<name>A0A4S8JFL0_MUSBA</name>
<organism evidence="1 2">
    <name type="scientific">Musa balbisiana</name>
    <name type="common">Banana</name>
    <dbReference type="NCBI Taxonomy" id="52838"/>
    <lineage>
        <taxon>Eukaryota</taxon>
        <taxon>Viridiplantae</taxon>
        <taxon>Streptophyta</taxon>
        <taxon>Embryophyta</taxon>
        <taxon>Tracheophyta</taxon>
        <taxon>Spermatophyta</taxon>
        <taxon>Magnoliopsida</taxon>
        <taxon>Liliopsida</taxon>
        <taxon>Zingiberales</taxon>
        <taxon>Musaceae</taxon>
        <taxon>Musa</taxon>
    </lineage>
</organism>
<sequence>MSAPRRPLTSIGSLGGPPVVIAFVIVPAYSKRRRSSTFAYGGFDNIATMADTRNALRFLLHRVCGRDPGRRRLLRLHESGAGGLRRIHSRANLILESIIGSAAVARSWTSYLTSLLNQPRTP</sequence>
<comment type="caution">
    <text evidence="1">The sequence shown here is derived from an EMBL/GenBank/DDBJ whole genome shotgun (WGS) entry which is preliminary data.</text>
</comment>
<protein>
    <submittedName>
        <fullName evidence="1">Uncharacterized protein</fullName>
    </submittedName>
</protein>